<evidence type="ECO:0000313" key="4">
    <source>
        <dbReference type="EnsemblPlants" id="AUR62022472-RA:cds"/>
    </source>
</evidence>
<dbReference type="GO" id="GO:0005634">
    <property type="term" value="C:nucleus"/>
    <property type="evidence" value="ECO:0007669"/>
    <property type="project" value="UniProtKB-SubCell"/>
</dbReference>
<keyword evidence="1" id="KW-0539">Nucleus</keyword>
<dbReference type="SUPFAM" id="SSF81383">
    <property type="entry name" value="F-box domain"/>
    <property type="match status" value="1"/>
</dbReference>
<dbReference type="PANTHER" id="PTHR12874">
    <property type="entry name" value="F-BOX ONLY PROTEIN 48-RELATED"/>
    <property type="match status" value="1"/>
</dbReference>
<sequence length="423" mass="47675">MAICSEKSAFTFSDFPEDVQLCILSFLTPTEISAFACTSKRFVSLFRNDGVWYAMCDRRWGSKTQIRKWGDGKIGFILLYKTLSEYENLVGYWRRSGGIAGGGIFGDAPLVLFEWGESCVTGSRLSPSKDGSYNVIKSPFIRLSHVVLEESNWNCGNSGGSPNGNSNGNGNKNFDNVIVGSPEVEIGSPPDRMMSEMYQYFANRTSPGAGGERAWRRQRRREKERQGRRKWEPEHLVKIVNCSPSSSRPLQGLWKVYCFFPSPSLKYTSLGPGINNDMSLDFYLVAYDDIGGVACRRVGDSLQPLSGYAPVFWTSNATFIESPLSHEEDYVYNTRMHLRPTAEVEDDIYEYSPSRVMYINSSYDLIIPDSTGSSTNPRHVEGRIWQYVDGSFGFGFLRDNFIVDMKHIAQHDYLLDAAEVYCG</sequence>
<dbReference type="PROSITE" id="PS50181">
    <property type="entry name" value="FBOX"/>
    <property type="match status" value="1"/>
</dbReference>
<dbReference type="GO" id="GO:0019005">
    <property type="term" value="C:SCF ubiquitin ligase complex"/>
    <property type="evidence" value="ECO:0007669"/>
    <property type="project" value="UniProtKB-UniRule"/>
</dbReference>
<feature type="region of interest" description="Disordered" evidence="2">
    <location>
        <begin position="205"/>
        <end position="230"/>
    </location>
</feature>
<evidence type="ECO:0000256" key="2">
    <source>
        <dbReference type="SAM" id="MobiDB-lite"/>
    </source>
</evidence>
<dbReference type="Proteomes" id="UP000596660">
    <property type="component" value="Unplaced"/>
</dbReference>
<feature type="compositionally biased region" description="Basic and acidic residues" evidence="2">
    <location>
        <begin position="221"/>
        <end position="230"/>
    </location>
</feature>
<dbReference type="GO" id="GO:0005737">
    <property type="term" value="C:cytoplasm"/>
    <property type="evidence" value="ECO:0007669"/>
    <property type="project" value="TreeGrafter"/>
</dbReference>
<dbReference type="GO" id="GO:0009740">
    <property type="term" value="P:gibberellic acid mediated signaling pathway"/>
    <property type="evidence" value="ECO:0007669"/>
    <property type="project" value="TreeGrafter"/>
</dbReference>
<accession>A0A803M2M4</accession>
<comment type="function">
    <text evidence="1">Acts as a component of a SCF E3 ubiquitin ligase complexes.</text>
</comment>
<dbReference type="GO" id="GO:0016567">
    <property type="term" value="P:protein ubiquitination"/>
    <property type="evidence" value="ECO:0007669"/>
    <property type="project" value="UniProtKB-UniRule"/>
</dbReference>
<dbReference type="InterPro" id="IPR001810">
    <property type="entry name" value="F-box_dom"/>
</dbReference>
<dbReference type="CDD" id="cd09917">
    <property type="entry name" value="F-box_SF"/>
    <property type="match status" value="1"/>
</dbReference>
<comment type="pathway">
    <text evidence="1">Protein modification; protein ubiquitination.</text>
</comment>
<comment type="subunit">
    <text evidence="1">Component of the SCF-type E3 ligase complex.</text>
</comment>
<dbReference type="EnsemblPlants" id="AUR62022472-RA">
    <property type="protein sequence ID" value="AUR62022472-RA:cds"/>
    <property type="gene ID" value="AUR62022472"/>
</dbReference>
<dbReference type="Gene3D" id="1.20.1280.50">
    <property type="match status" value="1"/>
</dbReference>
<evidence type="ECO:0000313" key="5">
    <source>
        <dbReference type="Proteomes" id="UP000596660"/>
    </source>
</evidence>
<feature type="domain" description="F-box" evidence="3">
    <location>
        <begin position="9"/>
        <end position="55"/>
    </location>
</feature>
<dbReference type="PANTHER" id="PTHR12874:SF28">
    <property type="entry name" value="F-BOX PROTEIN"/>
    <property type="match status" value="1"/>
</dbReference>
<dbReference type="OMA" id="KLWFSLC"/>
<dbReference type="SMART" id="SM00256">
    <property type="entry name" value="FBOX"/>
    <property type="match status" value="1"/>
</dbReference>
<dbReference type="AlphaFoldDB" id="A0A803M2M4"/>
<keyword evidence="5" id="KW-1185">Reference proteome</keyword>
<dbReference type="InterPro" id="IPR036047">
    <property type="entry name" value="F-box-like_dom_sf"/>
</dbReference>
<dbReference type="GO" id="GO:0031146">
    <property type="term" value="P:SCF-dependent proteasomal ubiquitin-dependent protein catabolic process"/>
    <property type="evidence" value="ECO:0007669"/>
    <property type="project" value="UniProtKB-UniRule"/>
</dbReference>
<protein>
    <recommendedName>
        <fullName evidence="1">F-box protein</fullName>
    </recommendedName>
</protein>
<keyword evidence="1" id="KW-0833">Ubl conjugation pathway</keyword>
<proteinExistence type="predicted"/>
<dbReference type="Gramene" id="AUR62022472-RA">
    <property type="protein sequence ID" value="AUR62022472-RA:cds"/>
    <property type="gene ID" value="AUR62022472"/>
</dbReference>
<reference evidence="4" key="2">
    <citation type="submission" date="2021-03" db="UniProtKB">
        <authorList>
            <consortium name="EnsemblPlants"/>
        </authorList>
    </citation>
    <scope>IDENTIFICATION</scope>
</reference>
<comment type="subcellular location">
    <subcellularLocation>
        <location evidence="1">Nucleus</location>
    </subcellularLocation>
</comment>
<evidence type="ECO:0000256" key="1">
    <source>
        <dbReference type="RuleBase" id="RU369085"/>
    </source>
</evidence>
<dbReference type="Pfam" id="PF00646">
    <property type="entry name" value="F-box"/>
    <property type="match status" value="1"/>
</dbReference>
<reference evidence="4" key="1">
    <citation type="journal article" date="2017" name="Nature">
        <title>The genome of Chenopodium quinoa.</title>
        <authorList>
            <person name="Jarvis D.E."/>
            <person name="Ho Y.S."/>
            <person name="Lightfoot D.J."/>
            <person name="Schmoeckel S.M."/>
            <person name="Li B."/>
            <person name="Borm T.J.A."/>
            <person name="Ohyanagi H."/>
            <person name="Mineta K."/>
            <person name="Michell C.T."/>
            <person name="Saber N."/>
            <person name="Kharbatia N.M."/>
            <person name="Rupper R.R."/>
            <person name="Sharp A.R."/>
            <person name="Dally N."/>
            <person name="Boughton B.A."/>
            <person name="Woo Y.H."/>
            <person name="Gao G."/>
            <person name="Schijlen E.G.W.M."/>
            <person name="Guo X."/>
            <person name="Momin A.A."/>
            <person name="Negrao S."/>
            <person name="Al-Babili S."/>
            <person name="Gehring C."/>
            <person name="Roessner U."/>
            <person name="Jung C."/>
            <person name="Murphy K."/>
            <person name="Arold S.T."/>
            <person name="Gojobori T."/>
            <person name="van der Linden C.G."/>
            <person name="van Loo E.N."/>
            <person name="Jellen E.N."/>
            <person name="Maughan P.J."/>
            <person name="Tester M."/>
        </authorList>
    </citation>
    <scope>NUCLEOTIDE SEQUENCE [LARGE SCALE GENOMIC DNA]</scope>
    <source>
        <strain evidence="4">cv. PI 614886</strain>
    </source>
</reference>
<evidence type="ECO:0000259" key="3">
    <source>
        <dbReference type="PROSITE" id="PS50181"/>
    </source>
</evidence>
<organism evidence="4 5">
    <name type="scientific">Chenopodium quinoa</name>
    <name type="common">Quinoa</name>
    <dbReference type="NCBI Taxonomy" id="63459"/>
    <lineage>
        <taxon>Eukaryota</taxon>
        <taxon>Viridiplantae</taxon>
        <taxon>Streptophyta</taxon>
        <taxon>Embryophyta</taxon>
        <taxon>Tracheophyta</taxon>
        <taxon>Spermatophyta</taxon>
        <taxon>Magnoliopsida</taxon>
        <taxon>eudicotyledons</taxon>
        <taxon>Gunneridae</taxon>
        <taxon>Pentapetalae</taxon>
        <taxon>Caryophyllales</taxon>
        <taxon>Chenopodiaceae</taxon>
        <taxon>Chenopodioideae</taxon>
        <taxon>Atripliceae</taxon>
        <taxon>Chenopodium</taxon>
    </lineage>
</organism>
<name>A0A803M2M4_CHEQI</name>